<reference evidence="1 2" key="1">
    <citation type="submission" date="2019-06" db="EMBL/GenBank/DDBJ databases">
        <title>Martelella lutilitoris sp. nov., isolated from a tidal mudflat.</title>
        <authorList>
            <person name="Kim Y.-J."/>
        </authorList>
    </citation>
    <scope>NUCLEOTIDE SEQUENCE [LARGE SCALE GENOMIC DNA]</scope>
    <source>
        <strain evidence="1 2">GH2-6</strain>
    </source>
</reference>
<dbReference type="OrthoDB" id="8445543at2"/>
<accession>A0A5C4JVM9</accession>
<organism evidence="1 2">
    <name type="scientific">Martelella lutilitoris</name>
    <dbReference type="NCBI Taxonomy" id="2583532"/>
    <lineage>
        <taxon>Bacteria</taxon>
        <taxon>Pseudomonadati</taxon>
        <taxon>Pseudomonadota</taxon>
        <taxon>Alphaproteobacteria</taxon>
        <taxon>Hyphomicrobiales</taxon>
        <taxon>Aurantimonadaceae</taxon>
        <taxon>Martelella</taxon>
    </lineage>
</organism>
<name>A0A5C4JVM9_9HYPH</name>
<dbReference type="RefSeq" id="WP_138746450.1">
    <property type="nucleotide sequence ID" value="NZ_VCLB01000001.1"/>
</dbReference>
<gene>
    <name evidence="1" type="ORF">FF124_00080</name>
</gene>
<evidence type="ECO:0000313" key="1">
    <source>
        <dbReference type="EMBL" id="TNB49405.1"/>
    </source>
</evidence>
<evidence type="ECO:0000313" key="2">
    <source>
        <dbReference type="Proteomes" id="UP000307874"/>
    </source>
</evidence>
<protein>
    <recommendedName>
        <fullName evidence="3">DUF3142 domain-containing protein</fullName>
    </recommendedName>
</protein>
<dbReference type="EMBL" id="VCLB01000001">
    <property type="protein sequence ID" value="TNB49405.1"/>
    <property type="molecule type" value="Genomic_DNA"/>
</dbReference>
<sequence length="293" mass="32169">MTRRLLRVLPAVLLLGGAFLLGRFLILSPGHRAAPVDGPVTGIVWQVDDATAKPEGEWQRLGADHLLIQWIVVDDIGFARGTGGKAPTQMPDWRRIAKEPWARHVTLGLAGDFDEKKARANVLQLAKTSAALAGRKPPLEIEGYYFPVEVDPTWKEAAEVMPKALALLPRPLWISVYDNSNIGGEALADWLSTWLPADVGVFFQDGAGVTARSPQTARDYADALAASLGKDRLRIITEAFRPLPNGGFRPATVEELMPQITLMQGYDLYLFDGPHYLDDKLVDALVKAFDAHE</sequence>
<proteinExistence type="predicted"/>
<dbReference type="Gene3D" id="3.20.20.80">
    <property type="entry name" value="Glycosidases"/>
    <property type="match status" value="1"/>
</dbReference>
<comment type="caution">
    <text evidence="1">The sequence shown here is derived from an EMBL/GenBank/DDBJ whole genome shotgun (WGS) entry which is preliminary data.</text>
</comment>
<keyword evidence="2" id="KW-1185">Reference proteome</keyword>
<evidence type="ECO:0008006" key="3">
    <source>
        <dbReference type="Google" id="ProtNLM"/>
    </source>
</evidence>
<dbReference type="Proteomes" id="UP000307874">
    <property type="component" value="Unassembled WGS sequence"/>
</dbReference>
<dbReference type="AlphaFoldDB" id="A0A5C4JVM9"/>